<dbReference type="RefSeq" id="XP_009533373.1">
    <property type="nucleotide sequence ID" value="XM_009535078.1"/>
</dbReference>
<gene>
    <name evidence="2" type="ORF">PHYSODRAFT_304445</name>
</gene>
<feature type="compositionally biased region" description="Polar residues" evidence="1">
    <location>
        <begin position="124"/>
        <end position="137"/>
    </location>
</feature>
<sequence length="308" mass="33374">MTAAEKKKVRRIRRTNEPAPPRSPSITNREELRKRASLWSTGEASSTQTAEKDSAALVAMKDTALGGATAAGKMKQKKPMTATGDVERIGHPTLTDMTCNMQLLADLGSSDEEDESESMMRATSGASCTGPPTSMPTSRAVAAALPTSSPTTSAGPPTSVDAPTTPSRGRPRERALPTSAGKRKRKRTSNTESSKSEQEYNADVVRAQVAGEKENVLALKNRGGPHLFFSKTLKMPSYPLKPPVNRAVIAPLNREMLSVFCNEATSPLLMRTQVQGRKLRLRFQQLNSPDRNVVEASFFNAIQARHDL</sequence>
<dbReference type="KEGG" id="psoj:PHYSODRAFT_304445"/>
<name>G5A0Z6_PHYSP</name>
<evidence type="ECO:0000256" key="1">
    <source>
        <dbReference type="SAM" id="MobiDB-lite"/>
    </source>
</evidence>
<dbReference type="InParanoid" id="G5A0Z6"/>
<proteinExistence type="predicted"/>
<dbReference type="AlphaFoldDB" id="G5A0Z6"/>
<organism evidence="2 3">
    <name type="scientific">Phytophthora sojae (strain P6497)</name>
    <name type="common">Soybean stem and root rot agent</name>
    <name type="synonym">Phytophthora megasperma f. sp. glycines</name>
    <dbReference type="NCBI Taxonomy" id="1094619"/>
    <lineage>
        <taxon>Eukaryota</taxon>
        <taxon>Sar</taxon>
        <taxon>Stramenopiles</taxon>
        <taxon>Oomycota</taxon>
        <taxon>Peronosporomycetes</taxon>
        <taxon>Peronosporales</taxon>
        <taxon>Peronosporaceae</taxon>
        <taxon>Phytophthora</taxon>
    </lineage>
</organism>
<dbReference type="GeneID" id="20642421"/>
<protein>
    <submittedName>
        <fullName evidence="2">Uncharacterized protein</fullName>
    </submittedName>
</protein>
<dbReference type="EMBL" id="JH159158">
    <property type="protein sequence ID" value="EGZ10628.1"/>
    <property type="molecule type" value="Genomic_DNA"/>
</dbReference>
<keyword evidence="3" id="KW-1185">Reference proteome</keyword>
<evidence type="ECO:0000313" key="2">
    <source>
        <dbReference type="EMBL" id="EGZ10628.1"/>
    </source>
</evidence>
<feature type="region of interest" description="Disordered" evidence="1">
    <location>
        <begin position="1"/>
        <end position="52"/>
    </location>
</feature>
<reference evidence="2 3" key="1">
    <citation type="journal article" date="2006" name="Science">
        <title>Phytophthora genome sequences uncover evolutionary origins and mechanisms of pathogenesis.</title>
        <authorList>
            <person name="Tyler B.M."/>
            <person name="Tripathy S."/>
            <person name="Zhang X."/>
            <person name="Dehal P."/>
            <person name="Jiang R.H."/>
            <person name="Aerts A."/>
            <person name="Arredondo F.D."/>
            <person name="Baxter L."/>
            <person name="Bensasson D."/>
            <person name="Beynon J.L."/>
            <person name="Chapman J."/>
            <person name="Damasceno C.M."/>
            <person name="Dorrance A.E."/>
            <person name="Dou D."/>
            <person name="Dickerman A.W."/>
            <person name="Dubchak I.L."/>
            <person name="Garbelotto M."/>
            <person name="Gijzen M."/>
            <person name="Gordon S.G."/>
            <person name="Govers F."/>
            <person name="Grunwald N.J."/>
            <person name="Huang W."/>
            <person name="Ivors K.L."/>
            <person name="Jones R.W."/>
            <person name="Kamoun S."/>
            <person name="Krampis K."/>
            <person name="Lamour K.H."/>
            <person name="Lee M.K."/>
            <person name="McDonald W.H."/>
            <person name="Medina M."/>
            <person name="Meijer H.J."/>
            <person name="Nordberg E.K."/>
            <person name="Maclean D.J."/>
            <person name="Ospina-Giraldo M.D."/>
            <person name="Morris P.F."/>
            <person name="Phuntumart V."/>
            <person name="Putnam N.H."/>
            <person name="Rash S."/>
            <person name="Rose J.K."/>
            <person name="Sakihama Y."/>
            <person name="Salamov A.A."/>
            <person name="Savidor A."/>
            <person name="Scheuring C.F."/>
            <person name="Smith B.M."/>
            <person name="Sobral B.W."/>
            <person name="Terry A."/>
            <person name="Torto-Alalibo T.A."/>
            <person name="Win J."/>
            <person name="Xu Z."/>
            <person name="Zhang H."/>
            <person name="Grigoriev I.V."/>
            <person name="Rokhsar D.S."/>
            <person name="Boore J.L."/>
        </authorList>
    </citation>
    <scope>NUCLEOTIDE SEQUENCE [LARGE SCALE GENOMIC DNA]</scope>
    <source>
        <strain evidence="2 3">P6497</strain>
    </source>
</reference>
<feature type="region of interest" description="Disordered" evidence="1">
    <location>
        <begin position="108"/>
        <end position="201"/>
    </location>
</feature>
<feature type="compositionally biased region" description="Polar residues" evidence="1">
    <location>
        <begin position="38"/>
        <end position="49"/>
    </location>
</feature>
<feature type="compositionally biased region" description="Low complexity" evidence="1">
    <location>
        <begin position="142"/>
        <end position="159"/>
    </location>
</feature>
<dbReference type="Proteomes" id="UP000002640">
    <property type="component" value="Unassembled WGS sequence"/>
</dbReference>
<evidence type="ECO:0000313" key="3">
    <source>
        <dbReference type="Proteomes" id="UP000002640"/>
    </source>
</evidence>
<accession>G5A0Z6</accession>